<protein>
    <submittedName>
        <fullName evidence="6">Patatin-like phospholipase family protein</fullName>
    </submittedName>
</protein>
<dbReference type="Gene3D" id="3.40.1090.10">
    <property type="entry name" value="Cytosolic phospholipase A2 catalytic domain"/>
    <property type="match status" value="2"/>
</dbReference>
<dbReference type="InterPro" id="IPR050301">
    <property type="entry name" value="NTE"/>
</dbReference>
<feature type="short sequence motif" description="GXSXG" evidence="4">
    <location>
        <begin position="47"/>
        <end position="51"/>
    </location>
</feature>
<evidence type="ECO:0000259" key="5">
    <source>
        <dbReference type="PROSITE" id="PS51635"/>
    </source>
</evidence>
<evidence type="ECO:0000256" key="1">
    <source>
        <dbReference type="ARBA" id="ARBA00022801"/>
    </source>
</evidence>
<evidence type="ECO:0000313" key="7">
    <source>
        <dbReference type="Proteomes" id="UP001597391"/>
    </source>
</evidence>
<dbReference type="PANTHER" id="PTHR14226">
    <property type="entry name" value="NEUROPATHY TARGET ESTERASE/SWISS CHEESE D.MELANOGASTER"/>
    <property type="match status" value="1"/>
</dbReference>
<comment type="caution">
    <text evidence="6">The sequence shown here is derived from an EMBL/GenBank/DDBJ whole genome shotgun (WGS) entry which is preliminary data.</text>
</comment>
<gene>
    <name evidence="6" type="ORF">ACFSYH_13865</name>
</gene>
<dbReference type="Pfam" id="PF01734">
    <property type="entry name" value="Patatin"/>
    <property type="match status" value="1"/>
</dbReference>
<keyword evidence="2 4" id="KW-0442">Lipid degradation</keyword>
<sequence>MTSTETAAHPRGPVAFVFGGGGVRGAVEVGQVRALLESGITPDLVVGTSIGAINGALIAQTPSTEAIEPLTRAWASELARQVYGQSVFRQAATLARHRNHTLSAAPLLRLLEETLGRGASFEELQVPFYTVAASVEEARERWFSSGPLIPAVVASASVPGILPPAVIDGEHLYDGGLVASIPLGKAVELGAETIYVMQVGRIEEPLSRPTNIIGSMWVSFEIARRHRFAEELARIPEGVTVHVMPSGGVPPGGKRNATIPTLKGSDGRMRQAYRFSTEFLRQPSSAIEDLNPNGNLSIESYFGMTVRGKTREQEQP</sequence>
<feature type="active site" description="Proton acceptor" evidence="4">
    <location>
        <position position="174"/>
    </location>
</feature>
<feature type="active site" description="Nucleophile" evidence="4">
    <location>
        <position position="49"/>
    </location>
</feature>
<dbReference type="PROSITE" id="PS51635">
    <property type="entry name" value="PNPLA"/>
    <property type="match status" value="1"/>
</dbReference>
<dbReference type="InterPro" id="IPR002641">
    <property type="entry name" value="PNPLA_dom"/>
</dbReference>
<organism evidence="6 7">
    <name type="scientific">Populibacterium corticicola</name>
    <dbReference type="NCBI Taxonomy" id="1812826"/>
    <lineage>
        <taxon>Bacteria</taxon>
        <taxon>Bacillati</taxon>
        <taxon>Actinomycetota</taxon>
        <taxon>Actinomycetes</taxon>
        <taxon>Micrococcales</taxon>
        <taxon>Jonesiaceae</taxon>
        <taxon>Populibacterium</taxon>
    </lineage>
</organism>
<proteinExistence type="predicted"/>
<accession>A0ABW5XL67</accession>
<dbReference type="PANTHER" id="PTHR14226:SF57">
    <property type="entry name" value="BLR7027 PROTEIN"/>
    <property type="match status" value="1"/>
</dbReference>
<evidence type="ECO:0000313" key="6">
    <source>
        <dbReference type="EMBL" id="MFD2841648.1"/>
    </source>
</evidence>
<evidence type="ECO:0000256" key="2">
    <source>
        <dbReference type="ARBA" id="ARBA00022963"/>
    </source>
</evidence>
<feature type="short sequence motif" description="GXGXXG" evidence="4">
    <location>
        <begin position="20"/>
        <end position="25"/>
    </location>
</feature>
<dbReference type="Proteomes" id="UP001597391">
    <property type="component" value="Unassembled WGS sequence"/>
</dbReference>
<evidence type="ECO:0000256" key="3">
    <source>
        <dbReference type="ARBA" id="ARBA00023098"/>
    </source>
</evidence>
<keyword evidence="7" id="KW-1185">Reference proteome</keyword>
<dbReference type="RefSeq" id="WP_377467874.1">
    <property type="nucleotide sequence ID" value="NZ_JBHUOP010000007.1"/>
</dbReference>
<dbReference type="SUPFAM" id="SSF52151">
    <property type="entry name" value="FabD/lysophospholipase-like"/>
    <property type="match status" value="1"/>
</dbReference>
<keyword evidence="3 4" id="KW-0443">Lipid metabolism</keyword>
<dbReference type="EMBL" id="JBHUOP010000007">
    <property type="protein sequence ID" value="MFD2841648.1"/>
    <property type="molecule type" value="Genomic_DNA"/>
</dbReference>
<keyword evidence="1 4" id="KW-0378">Hydrolase</keyword>
<evidence type="ECO:0000256" key="4">
    <source>
        <dbReference type="PROSITE-ProRule" id="PRU01161"/>
    </source>
</evidence>
<feature type="short sequence motif" description="DGA/G" evidence="4">
    <location>
        <begin position="174"/>
        <end position="176"/>
    </location>
</feature>
<reference evidence="7" key="1">
    <citation type="journal article" date="2019" name="Int. J. Syst. Evol. Microbiol.">
        <title>The Global Catalogue of Microorganisms (GCM) 10K type strain sequencing project: providing services to taxonomists for standard genome sequencing and annotation.</title>
        <authorList>
            <consortium name="The Broad Institute Genomics Platform"/>
            <consortium name="The Broad Institute Genome Sequencing Center for Infectious Disease"/>
            <person name="Wu L."/>
            <person name="Ma J."/>
        </authorList>
    </citation>
    <scope>NUCLEOTIDE SEQUENCE [LARGE SCALE GENOMIC DNA]</scope>
    <source>
        <strain evidence="7">KCTC 33576</strain>
    </source>
</reference>
<dbReference type="InterPro" id="IPR016035">
    <property type="entry name" value="Acyl_Trfase/lysoPLipase"/>
</dbReference>
<feature type="domain" description="PNPLA" evidence="5">
    <location>
        <begin position="16"/>
        <end position="187"/>
    </location>
</feature>
<name>A0ABW5XL67_9MICO</name>